<proteinExistence type="predicted"/>
<dbReference type="GO" id="GO:0022857">
    <property type="term" value="F:transmembrane transporter activity"/>
    <property type="evidence" value="ECO:0007669"/>
    <property type="project" value="InterPro"/>
</dbReference>
<feature type="transmembrane region" description="Helical" evidence="5">
    <location>
        <begin position="275"/>
        <end position="298"/>
    </location>
</feature>
<dbReference type="Pfam" id="PF07690">
    <property type="entry name" value="MFS_1"/>
    <property type="match status" value="1"/>
</dbReference>
<reference evidence="6" key="1">
    <citation type="submission" date="2020-05" db="EMBL/GenBank/DDBJ databases">
        <authorList>
            <person name="Chiriac C."/>
            <person name="Salcher M."/>
            <person name="Ghai R."/>
            <person name="Kavagutti S V."/>
        </authorList>
    </citation>
    <scope>NUCLEOTIDE SEQUENCE</scope>
</reference>
<organism evidence="6">
    <name type="scientific">freshwater metagenome</name>
    <dbReference type="NCBI Taxonomy" id="449393"/>
    <lineage>
        <taxon>unclassified sequences</taxon>
        <taxon>metagenomes</taxon>
        <taxon>ecological metagenomes</taxon>
    </lineage>
</organism>
<sequence>METLTFKRELTYLQSLFFLFGFLVMSWIPRFPEVKANLGLTNGQFGSLLSTAAIGSLVSLLTVGHLVHNYGAKTIMRIAVSSIAMSLILSTSTHSGVVFLMSSVIQGGAISAFHIAVNTQGFSFQDRTHKPVITRLSGYWSVGAVSTAMISGLLVDRVSLKIHIVVLALGVLLTMLSIIARMDSALIKPNKNPSEAYKIGDLFKGFRIDSLVSSATFCALCLEFSVSDWAAIFTKEDMGINGGLHTLPYILFTLAMITGRLFVHTLYSKFSMHYLVTCGALLSGISFLSGLATVHLIGDSNKTLVLVVLCISFTLAGLGSSFLAPSIMNIANVRSKSPASVVIGQMGVINNIAIFFMRLIIAWTAQATSLTFALVIPATMLLIVPFFAKIFKSA</sequence>
<evidence type="ECO:0000313" key="7">
    <source>
        <dbReference type="EMBL" id="CAB5059204.1"/>
    </source>
</evidence>
<dbReference type="PANTHER" id="PTHR23514:SF13">
    <property type="entry name" value="INNER MEMBRANE PROTEIN YBJJ"/>
    <property type="match status" value="1"/>
</dbReference>
<evidence type="ECO:0000256" key="5">
    <source>
        <dbReference type="SAM" id="Phobius"/>
    </source>
</evidence>
<dbReference type="SUPFAM" id="SSF103473">
    <property type="entry name" value="MFS general substrate transporter"/>
    <property type="match status" value="1"/>
</dbReference>
<accession>A0A6J6UBZ7</accession>
<dbReference type="InterPro" id="IPR036259">
    <property type="entry name" value="MFS_trans_sf"/>
</dbReference>
<feature type="transmembrane region" description="Helical" evidence="5">
    <location>
        <begin position="367"/>
        <end position="388"/>
    </location>
</feature>
<feature type="transmembrane region" description="Helical" evidence="5">
    <location>
        <begin position="12"/>
        <end position="28"/>
    </location>
</feature>
<gene>
    <name evidence="6" type="ORF">UFOPK2837_00948</name>
    <name evidence="7" type="ORF">UFOPK4319_00830</name>
</gene>
<evidence type="ECO:0000256" key="4">
    <source>
        <dbReference type="ARBA" id="ARBA00023136"/>
    </source>
</evidence>
<evidence type="ECO:0000256" key="1">
    <source>
        <dbReference type="ARBA" id="ARBA00004141"/>
    </source>
</evidence>
<dbReference type="EMBL" id="CAEZZF010000091">
    <property type="protein sequence ID" value="CAB4757361.1"/>
    <property type="molecule type" value="Genomic_DNA"/>
</dbReference>
<evidence type="ECO:0000313" key="6">
    <source>
        <dbReference type="EMBL" id="CAB4757361.1"/>
    </source>
</evidence>
<keyword evidence="3 5" id="KW-1133">Transmembrane helix</keyword>
<keyword evidence="2 5" id="KW-0812">Transmembrane</keyword>
<dbReference type="GO" id="GO:0016020">
    <property type="term" value="C:membrane"/>
    <property type="evidence" value="ECO:0007669"/>
    <property type="project" value="UniProtKB-SubCell"/>
</dbReference>
<evidence type="ECO:0000256" key="3">
    <source>
        <dbReference type="ARBA" id="ARBA00022989"/>
    </source>
</evidence>
<protein>
    <submittedName>
        <fullName evidence="6">Unannotated protein</fullName>
    </submittedName>
</protein>
<dbReference type="PANTHER" id="PTHR23514">
    <property type="entry name" value="BYPASS OF STOP CODON PROTEIN 6"/>
    <property type="match status" value="1"/>
</dbReference>
<feature type="transmembrane region" description="Helical" evidence="5">
    <location>
        <begin position="304"/>
        <end position="327"/>
    </location>
</feature>
<feature type="transmembrane region" description="Helical" evidence="5">
    <location>
        <begin position="48"/>
        <end position="67"/>
    </location>
</feature>
<dbReference type="InterPro" id="IPR011701">
    <property type="entry name" value="MFS"/>
</dbReference>
<dbReference type="EMBL" id="CAFBQN010000062">
    <property type="protein sequence ID" value="CAB5059204.1"/>
    <property type="molecule type" value="Genomic_DNA"/>
</dbReference>
<feature type="transmembrane region" description="Helical" evidence="5">
    <location>
        <begin position="339"/>
        <end position="361"/>
    </location>
</feature>
<name>A0A6J6UBZ7_9ZZZZ</name>
<feature type="transmembrane region" description="Helical" evidence="5">
    <location>
        <begin position="208"/>
        <end position="226"/>
    </location>
</feature>
<evidence type="ECO:0000256" key="2">
    <source>
        <dbReference type="ARBA" id="ARBA00022692"/>
    </source>
</evidence>
<feature type="transmembrane region" description="Helical" evidence="5">
    <location>
        <begin position="138"/>
        <end position="155"/>
    </location>
</feature>
<feature type="transmembrane region" description="Helical" evidence="5">
    <location>
        <begin position="161"/>
        <end position="180"/>
    </location>
</feature>
<keyword evidence="4 5" id="KW-0472">Membrane</keyword>
<feature type="transmembrane region" description="Helical" evidence="5">
    <location>
        <begin position="246"/>
        <end position="263"/>
    </location>
</feature>
<dbReference type="AlphaFoldDB" id="A0A6J6UBZ7"/>
<comment type="subcellular location">
    <subcellularLocation>
        <location evidence="1">Membrane</location>
        <topology evidence="1">Multi-pass membrane protein</topology>
    </subcellularLocation>
</comment>
<feature type="transmembrane region" description="Helical" evidence="5">
    <location>
        <begin position="97"/>
        <end position="117"/>
    </location>
</feature>
<dbReference type="Gene3D" id="1.20.1250.20">
    <property type="entry name" value="MFS general substrate transporter like domains"/>
    <property type="match status" value="1"/>
</dbReference>
<dbReference type="InterPro" id="IPR051788">
    <property type="entry name" value="MFS_Transporter"/>
</dbReference>